<dbReference type="SUPFAM" id="SSF47769">
    <property type="entry name" value="SAM/Pointed domain"/>
    <property type="match status" value="1"/>
</dbReference>
<feature type="compositionally biased region" description="Basic and acidic residues" evidence="1">
    <location>
        <begin position="1"/>
        <end position="21"/>
    </location>
</feature>
<gene>
    <name evidence="2" type="primary">SAMD11</name>
    <name evidence="2" type="ORF">E2C01_000876</name>
</gene>
<comment type="caution">
    <text evidence="2">The sequence shown here is derived from an EMBL/GenBank/DDBJ whole genome shotgun (WGS) entry which is preliminary data.</text>
</comment>
<dbReference type="AlphaFoldDB" id="A0A5B7CF95"/>
<dbReference type="EMBL" id="VSRR010000024">
    <property type="protein sequence ID" value="MPC08292.1"/>
    <property type="molecule type" value="Genomic_DNA"/>
</dbReference>
<dbReference type="Proteomes" id="UP000324222">
    <property type="component" value="Unassembled WGS sequence"/>
</dbReference>
<keyword evidence="3" id="KW-1185">Reference proteome</keyword>
<feature type="region of interest" description="Disordered" evidence="1">
    <location>
        <begin position="1"/>
        <end position="35"/>
    </location>
</feature>
<proteinExistence type="predicted"/>
<sequence>MDERTRKRKRNWGEEEKEKRGRSIPRAPSLPYQSQMTPAALLPRLDVAGKEDGVKLLNPLTGGVSGGRARQHDQVISKQSYRGAARKLLSYSMQQRYLLTPGGQRLNSAAKLDVEWENIFFIIIYPRLRALLSYRSCLRGLRCLQRPAFREQRIDGSALPLLTEEHLTSSINMKLGPALKLRSVLARRLGACNVCLHCDHCHSQTQERRPSSASSSVYQERTLDKFRGLVRDDTLTRWFGFTGLVKAYNDLRDLQYSHPEDLLGSPTKCCVDIETDSELGRLSLAGHPAARRLQRQGGPTQVCTPELSFGRRVGRPAGQSLWGSQAGSDLAHPKPRPCMSILPRPSVSQPRPVPSSRPLQASIILCLTGAAEKEILPNQLRHCPEALLIVSRSAASGHILLCDSRSFIIRIEPVILSARCLNIDIVVVYYSMCNSPTALASSARLAAATHYPVFTTHLTVTVASNLVNEFVVFVTRSPLPHFLSWKR</sequence>
<accession>A0A5B7CF95</accession>
<evidence type="ECO:0000313" key="2">
    <source>
        <dbReference type="EMBL" id="MPC08292.1"/>
    </source>
</evidence>
<dbReference type="Gene3D" id="1.10.150.50">
    <property type="entry name" value="Transcription Factor, Ets-1"/>
    <property type="match status" value="1"/>
</dbReference>
<organism evidence="2 3">
    <name type="scientific">Portunus trituberculatus</name>
    <name type="common">Swimming crab</name>
    <name type="synonym">Neptunus trituberculatus</name>
    <dbReference type="NCBI Taxonomy" id="210409"/>
    <lineage>
        <taxon>Eukaryota</taxon>
        <taxon>Metazoa</taxon>
        <taxon>Ecdysozoa</taxon>
        <taxon>Arthropoda</taxon>
        <taxon>Crustacea</taxon>
        <taxon>Multicrustacea</taxon>
        <taxon>Malacostraca</taxon>
        <taxon>Eumalacostraca</taxon>
        <taxon>Eucarida</taxon>
        <taxon>Decapoda</taxon>
        <taxon>Pleocyemata</taxon>
        <taxon>Brachyura</taxon>
        <taxon>Eubrachyura</taxon>
        <taxon>Portunoidea</taxon>
        <taxon>Portunidae</taxon>
        <taxon>Portuninae</taxon>
        <taxon>Portunus</taxon>
    </lineage>
</organism>
<evidence type="ECO:0000313" key="3">
    <source>
        <dbReference type="Proteomes" id="UP000324222"/>
    </source>
</evidence>
<dbReference type="OrthoDB" id="6433810at2759"/>
<reference evidence="2 3" key="1">
    <citation type="submission" date="2019-05" db="EMBL/GenBank/DDBJ databases">
        <title>Another draft genome of Portunus trituberculatus and its Hox gene families provides insights of decapod evolution.</title>
        <authorList>
            <person name="Jeong J.-H."/>
            <person name="Song I."/>
            <person name="Kim S."/>
            <person name="Choi T."/>
            <person name="Kim D."/>
            <person name="Ryu S."/>
            <person name="Kim W."/>
        </authorList>
    </citation>
    <scope>NUCLEOTIDE SEQUENCE [LARGE SCALE GENOMIC DNA]</scope>
    <source>
        <tissue evidence="2">Muscle</tissue>
    </source>
</reference>
<evidence type="ECO:0000256" key="1">
    <source>
        <dbReference type="SAM" id="MobiDB-lite"/>
    </source>
</evidence>
<name>A0A5B7CF95_PORTR</name>
<protein>
    <submittedName>
        <fullName evidence="2">Sterile alpha motif domain-containing protein 11</fullName>
    </submittedName>
</protein>
<dbReference type="InterPro" id="IPR013761">
    <property type="entry name" value="SAM/pointed_sf"/>
</dbReference>